<dbReference type="Proteomes" id="UP000094578">
    <property type="component" value="Unassembled WGS sequence"/>
</dbReference>
<dbReference type="STRING" id="1886670.PTI45_04022"/>
<dbReference type="EMBL" id="MDER01000084">
    <property type="protein sequence ID" value="ODP26617.1"/>
    <property type="molecule type" value="Genomic_DNA"/>
</dbReference>
<dbReference type="PATRIC" id="fig|1886670.3.peg.4050"/>
<dbReference type="RefSeq" id="WP_069329358.1">
    <property type="nucleotide sequence ID" value="NZ_MDER01000084.1"/>
</dbReference>
<protein>
    <recommendedName>
        <fullName evidence="3">F0F1-type ATP synthase</fullName>
    </recommendedName>
</protein>
<comment type="caution">
    <text evidence="1">The sequence shown here is derived from an EMBL/GenBank/DDBJ whole genome shotgun (WGS) entry which is preliminary data.</text>
</comment>
<name>A0A1E3KYL3_9BACL</name>
<evidence type="ECO:0000313" key="2">
    <source>
        <dbReference type="Proteomes" id="UP000094578"/>
    </source>
</evidence>
<proteinExistence type="predicted"/>
<gene>
    <name evidence="1" type="ORF">PTI45_04022</name>
</gene>
<organism evidence="1 2">
    <name type="scientific">Paenibacillus nuruki</name>
    <dbReference type="NCBI Taxonomy" id="1886670"/>
    <lineage>
        <taxon>Bacteria</taxon>
        <taxon>Bacillati</taxon>
        <taxon>Bacillota</taxon>
        <taxon>Bacilli</taxon>
        <taxon>Bacillales</taxon>
        <taxon>Paenibacillaceae</taxon>
        <taxon>Paenibacillus</taxon>
    </lineage>
</organism>
<evidence type="ECO:0000313" key="1">
    <source>
        <dbReference type="EMBL" id="ODP26617.1"/>
    </source>
</evidence>
<keyword evidence="2" id="KW-1185">Reference proteome</keyword>
<dbReference type="AlphaFoldDB" id="A0A1E3KYL3"/>
<accession>A0A1E3KYL3</accession>
<reference evidence="1 2" key="1">
    <citation type="submission" date="2016-08" db="EMBL/GenBank/DDBJ databases">
        <title>Genome sequencing of Paenibacillus sp. TI45-13ar, isolated from Korean traditional nuruk.</title>
        <authorList>
            <person name="Kim S.-J."/>
        </authorList>
    </citation>
    <scope>NUCLEOTIDE SEQUENCE [LARGE SCALE GENOMIC DNA]</scope>
    <source>
        <strain evidence="1 2">TI45-13ar</strain>
    </source>
</reference>
<evidence type="ECO:0008006" key="3">
    <source>
        <dbReference type="Google" id="ProtNLM"/>
    </source>
</evidence>
<sequence>MKITSFSLFVVAILLGFFIKNQIDIDTNQKNMIVETKYNRAIDTATQDAAKAMITNASQPLESQYQSSKKVRINKEQAVATFFKTMYLNFGVDHDLTGQGVVDSYVPVLVVVGYDGYFVYTYEEYTDNTGQKKLKHVWSPKKPYAYADQYGNTFNFTLDDYVTVNRSSNRQWFEGFREEIKNEASVSFLNDPQIFDQVRRSTIVNAIQNDLGYAINQYNTISKKYGISYTFTIPQISQEDWNNTINDAGVLAFVQGIPVGTEYYNNYALGGARIVKKDIYNGITANGRKYYYPADSCKTNFSTEEVFTSGKDAAQSGYIPLNCSIGYKN</sequence>